<organism evidence="2 3">
    <name type="scientific">Brenthis ino</name>
    <name type="common">lesser marbled fritillary</name>
    <dbReference type="NCBI Taxonomy" id="405034"/>
    <lineage>
        <taxon>Eukaryota</taxon>
        <taxon>Metazoa</taxon>
        <taxon>Ecdysozoa</taxon>
        <taxon>Arthropoda</taxon>
        <taxon>Hexapoda</taxon>
        <taxon>Insecta</taxon>
        <taxon>Pterygota</taxon>
        <taxon>Neoptera</taxon>
        <taxon>Endopterygota</taxon>
        <taxon>Lepidoptera</taxon>
        <taxon>Glossata</taxon>
        <taxon>Ditrysia</taxon>
        <taxon>Papilionoidea</taxon>
        <taxon>Nymphalidae</taxon>
        <taxon>Heliconiinae</taxon>
        <taxon>Argynnini</taxon>
        <taxon>Brenthis</taxon>
    </lineage>
</organism>
<keyword evidence="3" id="KW-1185">Reference proteome</keyword>
<evidence type="ECO:0000313" key="2">
    <source>
        <dbReference type="EMBL" id="CAH0717171.1"/>
    </source>
</evidence>
<accession>A0A8J9UB58</accession>
<proteinExistence type="predicted"/>
<dbReference type="PANTHER" id="PTHR36180:SF2">
    <property type="entry name" value="BRO FAMILY PROTEIN"/>
    <property type="match status" value="1"/>
</dbReference>
<gene>
    <name evidence="2" type="ORF">BINO364_LOCUS3808</name>
</gene>
<dbReference type="PROSITE" id="PS51750">
    <property type="entry name" value="BRO_N"/>
    <property type="match status" value="1"/>
</dbReference>
<dbReference type="AlphaFoldDB" id="A0A8J9UB58"/>
<feature type="domain" description="Bro-N" evidence="1">
    <location>
        <begin position="1"/>
        <end position="60"/>
    </location>
</feature>
<dbReference type="EMBL" id="OV170231">
    <property type="protein sequence ID" value="CAH0717171.1"/>
    <property type="molecule type" value="Genomic_DNA"/>
</dbReference>
<sequence length="136" mass="16096">MGPNWIPRRGSEIPAYWKPNTIFIKESGLYSLIFRSNMPDAKQFKRWVTSEVLPSIRKTRAYVSPDITKSQLSELLNKITTLVESNCKLVNQIIEDRPKLAVMPFNENLNHELRIYKNENRYRFVRAQKRSIQIDR</sequence>
<evidence type="ECO:0000259" key="1">
    <source>
        <dbReference type="PROSITE" id="PS51750"/>
    </source>
</evidence>
<dbReference type="Proteomes" id="UP000838878">
    <property type="component" value="Chromosome 11"/>
</dbReference>
<dbReference type="OrthoDB" id="7468926at2759"/>
<feature type="non-terminal residue" evidence="2">
    <location>
        <position position="136"/>
    </location>
</feature>
<evidence type="ECO:0000313" key="3">
    <source>
        <dbReference type="Proteomes" id="UP000838878"/>
    </source>
</evidence>
<dbReference type="Pfam" id="PF02498">
    <property type="entry name" value="Bro-N"/>
    <property type="match status" value="1"/>
</dbReference>
<dbReference type="InterPro" id="IPR003497">
    <property type="entry name" value="BRO_N_domain"/>
</dbReference>
<reference evidence="2" key="1">
    <citation type="submission" date="2021-12" db="EMBL/GenBank/DDBJ databases">
        <authorList>
            <person name="Martin H S."/>
        </authorList>
    </citation>
    <scope>NUCLEOTIDE SEQUENCE</scope>
</reference>
<dbReference type="PANTHER" id="PTHR36180">
    <property type="entry name" value="DNA-BINDING PROTEIN-RELATED-RELATED"/>
    <property type="match status" value="1"/>
</dbReference>
<protein>
    <recommendedName>
        <fullName evidence="1">Bro-N domain-containing protein</fullName>
    </recommendedName>
</protein>
<name>A0A8J9UB58_9NEOP</name>